<evidence type="ECO:0000313" key="1">
    <source>
        <dbReference type="EMBL" id="KAI0029363.1"/>
    </source>
</evidence>
<dbReference type="EMBL" id="MU273681">
    <property type="protein sequence ID" value="KAI0029363.1"/>
    <property type="molecule type" value="Genomic_DNA"/>
</dbReference>
<accession>A0ACB8QCC9</accession>
<evidence type="ECO:0000313" key="2">
    <source>
        <dbReference type="Proteomes" id="UP000814128"/>
    </source>
</evidence>
<name>A0ACB8QCC9_9AGAM</name>
<protein>
    <submittedName>
        <fullName evidence="1">Uncharacterized protein</fullName>
    </submittedName>
</protein>
<dbReference type="Proteomes" id="UP000814128">
    <property type="component" value="Unassembled WGS sequence"/>
</dbReference>
<proteinExistence type="predicted"/>
<keyword evidence="2" id="KW-1185">Reference proteome</keyword>
<reference evidence="1" key="1">
    <citation type="submission" date="2021-02" db="EMBL/GenBank/DDBJ databases">
        <authorList>
            <consortium name="DOE Joint Genome Institute"/>
            <person name="Ahrendt S."/>
            <person name="Looney B.P."/>
            <person name="Miyauchi S."/>
            <person name="Morin E."/>
            <person name="Drula E."/>
            <person name="Courty P.E."/>
            <person name="Chicoki N."/>
            <person name="Fauchery L."/>
            <person name="Kohler A."/>
            <person name="Kuo A."/>
            <person name="Labutti K."/>
            <person name="Pangilinan J."/>
            <person name="Lipzen A."/>
            <person name="Riley R."/>
            <person name="Andreopoulos W."/>
            <person name="He G."/>
            <person name="Johnson J."/>
            <person name="Barry K.W."/>
            <person name="Grigoriev I.V."/>
            <person name="Nagy L."/>
            <person name="Hibbett D."/>
            <person name="Henrissat B."/>
            <person name="Matheny P.B."/>
            <person name="Labbe J."/>
            <person name="Martin F."/>
        </authorList>
    </citation>
    <scope>NUCLEOTIDE SEQUENCE</scope>
    <source>
        <strain evidence="1">EC-137</strain>
    </source>
</reference>
<organism evidence="1 2">
    <name type="scientific">Vararia minispora EC-137</name>
    <dbReference type="NCBI Taxonomy" id="1314806"/>
    <lineage>
        <taxon>Eukaryota</taxon>
        <taxon>Fungi</taxon>
        <taxon>Dikarya</taxon>
        <taxon>Basidiomycota</taxon>
        <taxon>Agaricomycotina</taxon>
        <taxon>Agaricomycetes</taxon>
        <taxon>Russulales</taxon>
        <taxon>Lachnocladiaceae</taxon>
        <taxon>Vararia</taxon>
    </lineage>
</organism>
<comment type="caution">
    <text evidence="1">The sequence shown here is derived from an EMBL/GenBank/DDBJ whole genome shotgun (WGS) entry which is preliminary data.</text>
</comment>
<sequence length="206" mass="23469">MSQPSPSQPSKRWTHFHTALHLATQRAAHKWTAEDFAECFPLWNEEEPNGVAGTHRTVSEFVESYITKSCEQLLKEEDAQARIDALDAVVVDARTRKRAGAPVPPDVWRADLAPRQAARARTVPVLEQERNRLKAYLAQLEEENVRAMDAVAERKRRQAEAESQVTAVLAQNEEIYDKWEQLPMEEMQSWTLQLVESLSTAKPMPP</sequence>
<gene>
    <name evidence="1" type="ORF">K488DRAFT_88809</name>
</gene>
<reference evidence="1" key="2">
    <citation type="journal article" date="2022" name="New Phytol.">
        <title>Evolutionary transition to the ectomycorrhizal habit in the genomes of a hyperdiverse lineage of mushroom-forming fungi.</title>
        <authorList>
            <person name="Looney B."/>
            <person name="Miyauchi S."/>
            <person name="Morin E."/>
            <person name="Drula E."/>
            <person name="Courty P.E."/>
            <person name="Kohler A."/>
            <person name="Kuo A."/>
            <person name="LaButti K."/>
            <person name="Pangilinan J."/>
            <person name="Lipzen A."/>
            <person name="Riley R."/>
            <person name="Andreopoulos W."/>
            <person name="He G."/>
            <person name="Johnson J."/>
            <person name="Nolan M."/>
            <person name="Tritt A."/>
            <person name="Barry K.W."/>
            <person name="Grigoriev I.V."/>
            <person name="Nagy L.G."/>
            <person name="Hibbett D."/>
            <person name="Henrissat B."/>
            <person name="Matheny P.B."/>
            <person name="Labbe J."/>
            <person name="Martin F.M."/>
        </authorList>
    </citation>
    <scope>NUCLEOTIDE SEQUENCE</scope>
    <source>
        <strain evidence="1">EC-137</strain>
    </source>
</reference>